<reference evidence="4 5" key="1">
    <citation type="journal article" date="2016" name="Front. Microbiol.">
        <title>Genomic Resource of Rice Seed Associated Bacteria.</title>
        <authorList>
            <person name="Midha S."/>
            <person name="Bansal K."/>
            <person name="Sharma S."/>
            <person name="Kumar N."/>
            <person name="Patil P.P."/>
            <person name="Chaudhry V."/>
            <person name="Patil P.B."/>
        </authorList>
    </citation>
    <scope>NUCLEOTIDE SEQUENCE [LARGE SCALE GENOMIC DNA]</scope>
    <source>
        <strain evidence="4 5">NS331</strain>
    </source>
</reference>
<comment type="caution">
    <text evidence="4">The sequence shown here is derived from an EMBL/GenBank/DDBJ whole genome shotgun (WGS) entry which is preliminary data.</text>
</comment>
<dbReference type="PROSITE" id="PS00383">
    <property type="entry name" value="TYR_PHOSPHATASE_1"/>
    <property type="match status" value="1"/>
</dbReference>
<dbReference type="SMART" id="SM00195">
    <property type="entry name" value="DSPc"/>
    <property type="match status" value="1"/>
</dbReference>
<dbReference type="OrthoDB" id="9806482at2"/>
<organism evidence="4 5">
    <name type="scientific">Pseudacidovorax intermedius</name>
    <dbReference type="NCBI Taxonomy" id="433924"/>
    <lineage>
        <taxon>Bacteria</taxon>
        <taxon>Pseudomonadati</taxon>
        <taxon>Pseudomonadota</taxon>
        <taxon>Betaproteobacteria</taxon>
        <taxon>Burkholderiales</taxon>
        <taxon>Comamonadaceae</taxon>
        <taxon>Pseudacidovorax</taxon>
    </lineage>
</organism>
<feature type="domain" description="Tyrosine-protein phosphatase" evidence="2">
    <location>
        <begin position="9"/>
        <end position="153"/>
    </location>
</feature>
<keyword evidence="1" id="KW-0378">Hydrolase</keyword>
<evidence type="ECO:0000313" key="5">
    <source>
        <dbReference type="Proteomes" id="UP000072741"/>
    </source>
</evidence>
<dbReference type="GO" id="GO:0016791">
    <property type="term" value="F:phosphatase activity"/>
    <property type="evidence" value="ECO:0007669"/>
    <property type="project" value="UniProtKB-ARBA"/>
</dbReference>
<dbReference type="InterPro" id="IPR016130">
    <property type="entry name" value="Tyr_Pase_AS"/>
</dbReference>
<dbReference type="AlphaFoldDB" id="A0A147H5J6"/>
<dbReference type="PROSITE" id="PS50054">
    <property type="entry name" value="TYR_PHOSPHATASE_DUAL"/>
    <property type="match status" value="1"/>
</dbReference>
<dbReference type="PANTHER" id="PTHR23339">
    <property type="entry name" value="TYROSINE SPECIFIC PROTEIN PHOSPHATASE AND DUAL SPECIFICITY PROTEIN PHOSPHATASE"/>
    <property type="match status" value="1"/>
</dbReference>
<protein>
    <submittedName>
        <fullName evidence="4">Protein phosphatase</fullName>
    </submittedName>
</protein>
<dbReference type="InterPro" id="IPR029021">
    <property type="entry name" value="Prot-tyrosine_phosphatase-like"/>
</dbReference>
<accession>A0A147H5J6</accession>
<name>A0A147H5J6_9BURK</name>
<dbReference type="Pfam" id="PF22784">
    <property type="entry name" value="PTP-SAK"/>
    <property type="match status" value="1"/>
</dbReference>
<dbReference type="SUPFAM" id="SSF52799">
    <property type="entry name" value="(Phosphotyrosine protein) phosphatases II"/>
    <property type="match status" value="1"/>
</dbReference>
<dbReference type="PROSITE" id="PS50056">
    <property type="entry name" value="TYR_PHOSPHATASE_2"/>
    <property type="match status" value="1"/>
</dbReference>
<dbReference type="Proteomes" id="UP000072741">
    <property type="component" value="Unassembled WGS sequence"/>
</dbReference>
<evidence type="ECO:0000256" key="1">
    <source>
        <dbReference type="ARBA" id="ARBA00022801"/>
    </source>
</evidence>
<dbReference type="Gene3D" id="3.90.190.10">
    <property type="entry name" value="Protein tyrosine phosphatase superfamily"/>
    <property type="match status" value="1"/>
</dbReference>
<dbReference type="InterPro" id="IPR050561">
    <property type="entry name" value="PTP"/>
</dbReference>
<dbReference type="CDD" id="cd14498">
    <property type="entry name" value="DSP"/>
    <property type="match status" value="1"/>
</dbReference>
<dbReference type="InterPro" id="IPR020422">
    <property type="entry name" value="TYR_PHOSPHATASE_DUAL_dom"/>
</dbReference>
<proteinExistence type="predicted"/>
<gene>
    <name evidence="4" type="ORF">NS331_05405</name>
</gene>
<dbReference type="EMBL" id="LDSL01000036">
    <property type="protein sequence ID" value="KTT25122.1"/>
    <property type="molecule type" value="Genomic_DNA"/>
</dbReference>
<feature type="domain" description="Tyrosine specific protein phosphatases" evidence="3">
    <location>
        <begin position="78"/>
        <end position="142"/>
    </location>
</feature>
<dbReference type="RefSeq" id="WP_058640984.1">
    <property type="nucleotide sequence ID" value="NZ_LDSL01000036.1"/>
</dbReference>
<evidence type="ECO:0000313" key="4">
    <source>
        <dbReference type="EMBL" id="KTT25122.1"/>
    </source>
</evidence>
<sequence length="185" mass="19852">MESLRSSPHFDWISPQLAVGGHVPVDFYGELAGTHGIRAVVDLRAEDRDDETLLTHHGVRLLHLPTPDMCSVDDAHLDHGLRFAEAAMEAGEHVLIHCQWGIGRSATLALCLLVARGMPPLQALADMKSRRAVVSPSPAQLGCWIAWMERHRGVAPAAFAVPTMAQCQRIAYAHLGGGATGTGTA</sequence>
<evidence type="ECO:0000259" key="3">
    <source>
        <dbReference type="PROSITE" id="PS50056"/>
    </source>
</evidence>
<evidence type="ECO:0000259" key="2">
    <source>
        <dbReference type="PROSITE" id="PS50054"/>
    </source>
</evidence>
<dbReference type="InterPro" id="IPR000387">
    <property type="entry name" value="Tyr_Pase_dom"/>
</dbReference>
<keyword evidence="5" id="KW-1185">Reference proteome</keyword>
<dbReference type="InterPro" id="IPR057023">
    <property type="entry name" value="PTP-SAK"/>
</dbReference>